<dbReference type="GO" id="GO:0004846">
    <property type="term" value="F:urate oxidase activity"/>
    <property type="evidence" value="ECO:0007669"/>
    <property type="project" value="UniProtKB-EC"/>
</dbReference>
<evidence type="ECO:0000256" key="4">
    <source>
        <dbReference type="ARBA" id="ARBA00023002"/>
    </source>
</evidence>
<feature type="active site" description="Charge relay system" evidence="6">
    <location>
        <position position="12"/>
    </location>
</feature>
<dbReference type="Proteomes" id="UP000481153">
    <property type="component" value="Unassembled WGS sequence"/>
</dbReference>
<dbReference type="GO" id="GO:0019628">
    <property type="term" value="P:urate catabolic process"/>
    <property type="evidence" value="ECO:0007669"/>
    <property type="project" value="UniProtKB-UniPathway"/>
</dbReference>
<comment type="similarity">
    <text evidence="2 5 8">Belongs to the uricase family.</text>
</comment>
<keyword evidence="10" id="KW-1185">Reference proteome</keyword>
<dbReference type="Gene3D" id="3.10.270.10">
    <property type="entry name" value="Urate Oxidase"/>
    <property type="match status" value="1"/>
</dbReference>
<keyword evidence="5" id="KW-0576">Peroxisome</keyword>
<evidence type="ECO:0000313" key="10">
    <source>
        <dbReference type="Proteomes" id="UP000481153"/>
    </source>
</evidence>
<evidence type="ECO:0000256" key="7">
    <source>
        <dbReference type="PIRSR" id="PIRSR000241-2"/>
    </source>
</evidence>
<evidence type="ECO:0000256" key="6">
    <source>
        <dbReference type="PIRSR" id="PIRSR000241-1"/>
    </source>
</evidence>
<evidence type="ECO:0000256" key="8">
    <source>
        <dbReference type="RuleBase" id="RU004455"/>
    </source>
</evidence>
<dbReference type="PANTHER" id="PTHR42874">
    <property type="entry name" value="URICASE"/>
    <property type="match status" value="1"/>
</dbReference>
<dbReference type="GO" id="GO:0006145">
    <property type="term" value="P:purine nucleobase catabolic process"/>
    <property type="evidence" value="ECO:0007669"/>
    <property type="project" value="TreeGrafter"/>
</dbReference>
<feature type="binding site" evidence="7">
    <location>
        <position position="259"/>
    </location>
    <ligand>
        <name>5-hydroxyisourate</name>
        <dbReference type="ChEBI" id="CHEBI:18072"/>
    </ligand>
</feature>
<evidence type="ECO:0000256" key="2">
    <source>
        <dbReference type="ARBA" id="ARBA00009760"/>
    </source>
</evidence>
<feature type="binding site" evidence="7">
    <location>
        <position position="233"/>
    </location>
    <ligand>
        <name>5-hydroxyisourate</name>
        <dbReference type="ChEBI" id="CHEBI:18072"/>
    </ligand>
</feature>
<evidence type="ECO:0000256" key="1">
    <source>
        <dbReference type="ARBA" id="ARBA00004831"/>
    </source>
</evidence>
<feature type="binding site" evidence="7">
    <location>
        <position position="169"/>
    </location>
    <ligand>
        <name>urate</name>
        <dbReference type="ChEBI" id="CHEBI:17775"/>
    </ligand>
</feature>
<feature type="binding site" evidence="7">
    <location>
        <position position="186"/>
    </location>
    <ligand>
        <name>5-hydroxyisourate</name>
        <dbReference type="ChEBI" id="CHEBI:18072"/>
    </ligand>
</feature>
<dbReference type="InterPro" id="IPR019842">
    <property type="entry name" value="Uricase_CS"/>
</dbReference>
<proteinExistence type="inferred from homology"/>
<feature type="active site" description="Charge relay system" evidence="6">
    <location>
        <position position="261"/>
    </location>
</feature>
<feature type="binding site" evidence="7">
    <location>
        <position position="169"/>
    </location>
    <ligand>
        <name>5-hydroxyisourate</name>
        <dbReference type="ChEBI" id="CHEBI:18072"/>
    </ligand>
</feature>
<comment type="caution">
    <text evidence="9">The sequence shown here is derived from an EMBL/GenBank/DDBJ whole genome shotgun (WGS) entry which is preliminary data.</text>
</comment>
<feature type="binding site" evidence="7">
    <location>
        <position position="57"/>
    </location>
    <ligand>
        <name>urate</name>
        <dbReference type="ChEBI" id="CHEBI:17775"/>
    </ligand>
</feature>
<comment type="pathway">
    <text evidence="1 5">Purine metabolism; urate degradation; (S)-allantoin from urate: step 1/3.</text>
</comment>
<keyword evidence="4 5" id="KW-0560">Oxidoreductase</keyword>
<feature type="binding site" evidence="7">
    <location>
        <position position="232"/>
    </location>
    <ligand>
        <name>5-hydroxyisourate</name>
        <dbReference type="ChEBI" id="CHEBI:18072"/>
    </ligand>
</feature>
<dbReference type="GO" id="GO:0005777">
    <property type="term" value="C:peroxisome"/>
    <property type="evidence" value="ECO:0007669"/>
    <property type="project" value="UniProtKB-SubCell"/>
</dbReference>
<dbReference type="PRINTS" id="PR00093">
    <property type="entry name" value="URICASE"/>
</dbReference>
<dbReference type="EC" id="1.7.3.3" evidence="5 8"/>
<keyword evidence="3 5" id="KW-0659">Purine metabolism</keyword>
<organism evidence="9 10">
    <name type="scientific">Aphanomyces euteiches</name>
    <dbReference type="NCBI Taxonomy" id="100861"/>
    <lineage>
        <taxon>Eukaryota</taxon>
        <taxon>Sar</taxon>
        <taxon>Stramenopiles</taxon>
        <taxon>Oomycota</taxon>
        <taxon>Saprolegniomycetes</taxon>
        <taxon>Saprolegniales</taxon>
        <taxon>Verrucalvaceae</taxon>
        <taxon>Aphanomyces</taxon>
    </lineage>
</organism>
<feature type="binding site" evidence="7">
    <location>
        <position position="58"/>
    </location>
    <ligand>
        <name>urate</name>
        <dbReference type="ChEBI" id="CHEBI:17775"/>
    </ligand>
</feature>
<protein>
    <recommendedName>
        <fullName evidence="5 8">Uricase</fullName>
        <ecNumber evidence="5 8">1.7.3.3</ecNumber>
    </recommendedName>
    <alternativeName>
        <fullName evidence="5">Urate oxidase</fullName>
    </alternativeName>
</protein>
<dbReference type="UniPathway" id="UPA00394">
    <property type="reaction ID" value="UER00650"/>
</dbReference>
<dbReference type="VEuPathDB" id="FungiDB:AeMF1_018024"/>
<comment type="catalytic activity">
    <reaction evidence="5 8">
        <text>urate + O2 + H2O = 5-hydroxyisourate + H2O2</text>
        <dbReference type="Rhea" id="RHEA:21368"/>
        <dbReference type="ChEBI" id="CHEBI:15377"/>
        <dbReference type="ChEBI" id="CHEBI:15379"/>
        <dbReference type="ChEBI" id="CHEBI:16240"/>
        <dbReference type="ChEBI" id="CHEBI:17775"/>
        <dbReference type="ChEBI" id="CHEBI:18072"/>
        <dbReference type="EC" id="1.7.3.3"/>
    </reaction>
</comment>
<sequence length="305" mass="33466">MPIQLEGPRHGKGRVRLLKVTRLPEKHLVSEIKAEILVEGSNQTAFLDGDNVAVLPTDTIKNTVHALAKKHDYGSIEEFAVILAKHYVLAHPSVIQHAKVKLVEVQWERLVVKDTHGALKPHRHAFVQSGTDSRYAIAEARLTSPGNVDVSLSAGLDGLRVLKTTESAFVGFFKDQYTTLPEVADRLLATAVSANWQYSHPNATSSEAAQVRAILLETFAGPADTGVPSPAVQYTLFKMGEAVLQRCPFVTKIHIYMPNIHNLPVNLAPFGLKNLHPHGEIFLPTDEPHGIIEATITRTETASRL</sequence>
<feature type="active site" description="Charge relay system" evidence="6">
    <location>
        <position position="57"/>
    </location>
</feature>
<dbReference type="PANTHER" id="PTHR42874:SF1">
    <property type="entry name" value="URICASE"/>
    <property type="match status" value="1"/>
</dbReference>
<dbReference type="PIRSF" id="PIRSF000241">
    <property type="entry name" value="Urate_oxidase"/>
    <property type="match status" value="1"/>
</dbReference>
<gene>
    <name evidence="9" type="ORF">Ae201684_004305</name>
</gene>
<evidence type="ECO:0000313" key="9">
    <source>
        <dbReference type="EMBL" id="KAF0740306.1"/>
    </source>
</evidence>
<feature type="binding site" evidence="7">
    <location>
        <position position="259"/>
    </location>
    <ligand>
        <name>O2</name>
        <dbReference type="ChEBI" id="CHEBI:15379"/>
    </ligand>
</feature>
<dbReference type="AlphaFoldDB" id="A0A6G0XJ65"/>
<name>A0A6G0XJ65_9STRA</name>
<reference evidence="9 10" key="1">
    <citation type="submission" date="2019-07" db="EMBL/GenBank/DDBJ databases">
        <title>Genomics analysis of Aphanomyces spp. identifies a new class of oomycete effector associated with host adaptation.</title>
        <authorList>
            <person name="Gaulin E."/>
        </authorList>
    </citation>
    <scope>NUCLEOTIDE SEQUENCE [LARGE SCALE GENOMIC DNA]</scope>
    <source>
        <strain evidence="9 10">ATCC 201684</strain>
    </source>
</reference>
<dbReference type="EMBL" id="VJMJ01000053">
    <property type="protein sequence ID" value="KAF0740306.1"/>
    <property type="molecule type" value="Genomic_DNA"/>
</dbReference>
<dbReference type="Pfam" id="PF01014">
    <property type="entry name" value="Uricase"/>
    <property type="match status" value="2"/>
</dbReference>
<dbReference type="PROSITE" id="PS00366">
    <property type="entry name" value="URICASE"/>
    <property type="match status" value="1"/>
</dbReference>
<dbReference type="SUPFAM" id="SSF55620">
    <property type="entry name" value="Tetrahydrobiopterin biosynthesis enzymes-like"/>
    <property type="match status" value="2"/>
</dbReference>
<evidence type="ECO:0000256" key="3">
    <source>
        <dbReference type="ARBA" id="ARBA00022631"/>
    </source>
</evidence>
<feature type="binding site" evidence="7">
    <location>
        <position position="233"/>
    </location>
    <ligand>
        <name>urate</name>
        <dbReference type="ChEBI" id="CHEBI:17775"/>
    </ligand>
</feature>
<feature type="binding site" evidence="7">
    <location>
        <position position="57"/>
    </location>
    <ligand>
        <name>O2</name>
        <dbReference type="ChEBI" id="CHEBI:15379"/>
    </ligand>
</feature>
<dbReference type="InterPro" id="IPR002042">
    <property type="entry name" value="Uricase"/>
</dbReference>
<feature type="binding site" evidence="7">
    <location>
        <position position="186"/>
    </location>
    <ligand>
        <name>urate</name>
        <dbReference type="ChEBI" id="CHEBI:17775"/>
    </ligand>
</feature>
<comment type="subcellular location">
    <subcellularLocation>
        <location evidence="5">Peroxisome</location>
    </subcellularLocation>
</comment>
<accession>A0A6G0XJ65</accession>
<evidence type="ECO:0000256" key="5">
    <source>
        <dbReference type="PIRNR" id="PIRNR000241"/>
    </source>
</evidence>
<comment type="function">
    <text evidence="5 8">Catalyzes the oxidation of uric acid to 5-hydroxyisourate, which is further processed to form (S)-allantoin.</text>
</comment>
<feature type="binding site" evidence="7">
    <location>
        <position position="259"/>
    </location>
    <ligand>
        <name>urate</name>
        <dbReference type="ChEBI" id="CHEBI:17775"/>
    </ligand>
</feature>
<feature type="binding site" evidence="7">
    <location>
        <position position="232"/>
    </location>
    <ligand>
        <name>urate</name>
        <dbReference type="ChEBI" id="CHEBI:17775"/>
    </ligand>
</feature>
<dbReference type="NCBIfam" id="TIGR03383">
    <property type="entry name" value="urate_oxi"/>
    <property type="match status" value="1"/>
</dbReference>
<feature type="binding site" evidence="7">
    <location>
        <position position="57"/>
    </location>
    <ligand>
        <name>5-hydroxyisourate</name>
        <dbReference type="ChEBI" id="CHEBI:18072"/>
    </ligand>
</feature>